<dbReference type="InterPro" id="IPR008978">
    <property type="entry name" value="HSP20-like_chaperone"/>
</dbReference>
<gene>
    <name evidence="5" type="primary">SGT1</name>
    <name evidence="5" type="ORF">LTR77_009819</name>
</gene>
<feature type="domain" description="SGS" evidence="3">
    <location>
        <begin position="333"/>
        <end position="432"/>
    </location>
</feature>
<dbReference type="GO" id="GO:0051087">
    <property type="term" value="F:protein-folding chaperone binding"/>
    <property type="evidence" value="ECO:0007669"/>
    <property type="project" value="InterPro"/>
</dbReference>
<feature type="region of interest" description="Disordered" evidence="2">
    <location>
        <begin position="397"/>
        <end position="432"/>
    </location>
</feature>
<comment type="similarity">
    <text evidence="1">Belongs to the SGT1 family.</text>
</comment>
<dbReference type="Pfam" id="PF05002">
    <property type="entry name" value="SGS"/>
    <property type="match status" value="1"/>
</dbReference>
<protein>
    <submittedName>
        <fullName evidence="5">Cochaperone protein</fullName>
    </submittedName>
</protein>
<dbReference type="SUPFAM" id="SSF48452">
    <property type="entry name" value="TPR-like"/>
    <property type="match status" value="1"/>
</dbReference>
<dbReference type="Pfam" id="PF04969">
    <property type="entry name" value="CS"/>
    <property type="match status" value="1"/>
</dbReference>
<dbReference type="PROSITE" id="PS51048">
    <property type="entry name" value="SGS"/>
    <property type="match status" value="1"/>
</dbReference>
<dbReference type="SUPFAM" id="SSF49764">
    <property type="entry name" value="HSP20-like chaperones"/>
    <property type="match status" value="1"/>
</dbReference>
<evidence type="ECO:0000259" key="3">
    <source>
        <dbReference type="PROSITE" id="PS51048"/>
    </source>
</evidence>
<dbReference type="GeneID" id="89931149"/>
<dbReference type="PROSITE" id="PS51203">
    <property type="entry name" value="CS"/>
    <property type="match status" value="1"/>
</dbReference>
<dbReference type="PANTHER" id="PTHR45862">
    <property type="entry name" value="PROTEIN SGT1 HOMOLOG"/>
    <property type="match status" value="1"/>
</dbReference>
<dbReference type="InterPro" id="IPR007699">
    <property type="entry name" value="SGS_dom"/>
</dbReference>
<reference evidence="5 6" key="1">
    <citation type="submission" date="2023-08" db="EMBL/GenBank/DDBJ databases">
        <title>Black Yeasts Isolated from many extreme environments.</title>
        <authorList>
            <person name="Coleine C."/>
            <person name="Stajich J.E."/>
            <person name="Selbmann L."/>
        </authorList>
    </citation>
    <scope>NUCLEOTIDE SEQUENCE [LARGE SCALE GENOMIC DNA]</scope>
    <source>
        <strain evidence="5 6">CCFEE 5935</strain>
    </source>
</reference>
<dbReference type="InterPro" id="IPR019734">
    <property type="entry name" value="TPR_rpt"/>
</dbReference>
<dbReference type="InterPro" id="IPR007052">
    <property type="entry name" value="CS_dom"/>
</dbReference>
<dbReference type="Gene3D" id="2.60.40.790">
    <property type="match status" value="1"/>
</dbReference>
<comment type="caution">
    <text evidence="5">The sequence shown here is derived from an EMBL/GenBank/DDBJ whole genome shotgun (WGS) entry which is preliminary data.</text>
</comment>
<evidence type="ECO:0000313" key="6">
    <source>
        <dbReference type="Proteomes" id="UP001337655"/>
    </source>
</evidence>
<dbReference type="SMART" id="SM00028">
    <property type="entry name" value="TPR"/>
    <property type="match status" value="3"/>
</dbReference>
<evidence type="ECO:0000259" key="4">
    <source>
        <dbReference type="PROSITE" id="PS51203"/>
    </source>
</evidence>
<proteinExistence type="inferred from homology"/>
<feature type="compositionally biased region" description="Low complexity" evidence="2">
    <location>
        <begin position="301"/>
        <end position="311"/>
    </location>
</feature>
<dbReference type="InterPro" id="IPR044563">
    <property type="entry name" value="Sgt1-like"/>
</dbReference>
<dbReference type="EMBL" id="JAVRRT010000019">
    <property type="protein sequence ID" value="KAK5164613.1"/>
    <property type="molecule type" value="Genomic_DNA"/>
</dbReference>
<evidence type="ECO:0000256" key="1">
    <source>
        <dbReference type="ARBA" id="ARBA00008509"/>
    </source>
</evidence>
<feature type="domain" description="CS" evidence="4">
    <location>
        <begin position="204"/>
        <end position="295"/>
    </location>
</feature>
<dbReference type="InterPro" id="IPR011990">
    <property type="entry name" value="TPR-like_helical_dom_sf"/>
</dbReference>
<feature type="region of interest" description="Disordered" evidence="2">
    <location>
        <begin position="289"/>
        <end position="373"/>
    </location>
</feature>
<dbReference type="RefSeq" id="XP_064654861.1">
    <property type="nucleotide sequence ID" value="XM_064807045.1"/>
</dbReference>
<sequence length="432" mass="47704">MSIHTGKLATNVWHNTTSTREQQHQISRTLWTSLVMESAAKGKQALANQKYQEAVELYTLALKQSPTSPDYLIHRATAYQRSQDYASALSDAEKAVVCAQKRAKRELIVEAQFRRGCALHCLERYGDAAFVFGVVKRMDEKHKMVATWIGRNEMSLKKLEDGDARKQCTVKETPEVSGDVLEEVANAPTSTSTSQPAAPQQTPADKIRHEWYQNSENVYFTLLAKGVPKDKAQIDIQERSISISFPLVTGSSYDFTLDPLFAPVIPAKCIPRVLPSKIELVLQKANSGQKWSAIESSEPATTTTTSSTDTTNDAMKQAVLGNTTTSPPSSGPAYPTSSKSGPKNWDKVVEDARRADSKGDHSLGDDDEYEGGDESNFFFKKLYKDADDDTKKAMMKSYTESNGTALSTNWEEVKKGKVETSPPDGMEAKSYS</sequence>
<dbReference type="Gene3D" id="1.25.40.10">
    <property type="entry name" value="Tetratricopeptide repeat domain"/>
    <property type="match status" value="1"/>
</dbReference>
<dbReference type="CDD" id="cd06466">
    <property type="entry name" value="p23_CS_SGT1_like"/>
    <property type="match status" value="1"/>
</dbReference>
<evidence type="ECO:0000256" key="2">
    <source>
        <dbReference type="SAM" id="MobiDB-lite"/>
    </source>
</evidence>
<organism evidence="5 6">
    <name type="scientific">Saxophila tyrrhenica</name>
    <dbReference type="NCBI Taxonomy" id="1690608"/>
    <lineage>
        <taxon>Eukaryota</taxon>
        <taxon>Fungi</taxon>
        <taxon>Dikarya</taxon>
        <taxon>Ascomycota</taxon>
        <taxon>Pezizomycotina</taxon>
        <taxon>Dothideomycetes</taxon>
        <taxon>Dothideomycetidae</taxon>
        <taxon>Mycosphaerellales</taxon>
        <taxon>Extremaceae</taxon>
        <taxon>Saxophila</taxon>
    </lineage>
</organism>
<evidence type="ECO:0000313" key="5">
    <source>
        <dbReference type="EMBL" id="KAK5164613.1"/>
    </source>
</evidence>
<dbReference type="AlphaFoldDB" id="A0AAV9P1E5"/>
<feature type="compositionally biased region" description="Basic and acidic residues" evidence="2">
    <location>
        <begin position="344"/>
        <end position="364"/>
    </location>
</feature>
<dbReference type="Proteomes" id="UP001337655">
    <property type="component" value="Unassembled WGS sequence"/>
</dbReference>
<feature type="compositionally biased region" description="Polar residues" evidence="2">
    <location>
        <begin position="289"/>
        <end position="300"/>
    </location>
</feature>
<keyword evidence="6" id="KW-1185">Reference proteome</keyword>
<name>A0AAV9P1E5_9PEZI</name>
<accession>A0AAV9P1E5</accession>
<feature type="compositionally biased region" description="Polar residues" evidence="2">
    <location>
        <begin position="398"/>
        <end position="410"/>
    </location>
</feature>